<accession>A0A418WK00</accession>
<evidence type="ECO:0000256" key="1">
    <source>
        <dbReference type="SAM" id="MobiDB-lite"/>
    </source>
</evidence>
<reference evidence="3 4" key="1">
    <citation type="submission" date="2018-09" db="EMBL/GenBank/DDBJ databases">
        <authorList>
            <person name="Zhu H."/>
        </authorList>
    </citation>
    <scope>NUCLEOTIDE SEQUENCE [LARGE SCALE GENOMIC DNA]</scope>
    <source>
        <strain evidence="3 4">K2R01-6</strain>
    </source>
</reference>
<feature type="domain" description="DUF746" evidence="2">
    <location>
        <begin position="215"/>
        <end position="252"/>
    </location>
</feature>
<dbReference type="Proteomes" id="UP000286100">
    <property type="component" value="Unassembled WGS sequence"/>
</dbReference>
<dbReference type="Pfam" id="PF05344">
    <property type="entry name" value="DUF746"/>
    <property type="match status" value="1"/>
</dbReference>
<evidence type="ECO:0000313" key="3">
    <source>
        <dbReference type="EMBL" id="RJF90282.1"/>
    </source>
</evidence>
<organism evidence="3 4">
    <name type="scientific">Sphingomonas cavernae</name>
    <dbReference type="NCBI Taxonomy" id="2320861"/>
    <lineage>
        <taxon>Bacteria</taxon>
        <taxon>Pseudomonadati</taxon>
        <taxon>Pseudomonadota</taxon>
        <taxon>Alphaproteobacteria</taxon>
        <taxon>Sphingomonadales</taxon>
        <taxon>Sphingomonadaceae</taxon>
        <taxon>Sphingomonas</taxon>
    </lineage>
</organism>
<sequence length="365" mass="38643">MSGPICCSTWGVSRMAEACSPGSAAASGRPSMASRSTRSQRSRSATILSRTIASRNSASALAGGFDGRFGNAAGYAGSVLAAWNNAAPIPGRHTFSDRCGDARPRPAVYRRYRPTFPGWAGGGRCGAGRVGRCFSLSMTKRTGQPCGRPVPMGRRNPVRPSGPPAFRCSGAARATGNSGVRWAHHSIGSSTAHACPPLFGCCRSRRAACARPMSLGVDYRAVMRWTAAFRTWFIALHPSGAYEARVRLGMAPSLSGLVCPACGATGTLAYYGFAVVPEGGTGARRQLRCSACGAFTLLDESAVLTSAEDRAGSRTALHAGKPQARPRQRRVAPIESEMPDGVWVRGRQKERGRLEERPRRGCCYA</sequence>
<dbReference type="InterPro" id="IPR008008">
    <property type="entry name" value="DUF746"/>
</dbReference>
<evidence type="ECO:0000259" key="2">
    <source>
        <dbReference type="Pfam" id="PF05344"/>
    </source>
</evidence>
<dbReference type="EMBL" id="QYUM01000003">
    <property type="protein sequence ID" value="RJF90282.1"/>
    <property type="molecule type" value="Genomic_DNA"/>
</dbReference>
<dbReference type="AlphaFoldDB" id="A0A418WK00"/>
<name>A0A418WK00_9SPHN</name>
<feature type="region of interest" description="Disordered" evidence="1">
    <location>
        <begin position="144"/>
        <end position="164"/>
    </location>
</feature>
<protein>
    <submittedName>
        <fullName evidence="3">DUF746 domain-containing protein</fullName>
    </submittedName>
</protein>
<comment type="caution">
    <text evidence="3">The sequence shown here is derived from an EMBL/GenBank/DDBJ whole genome shotgun (WGS) entry which is preliminary data.</text>
</comment>
<feature type="region of interest" description="Disordered" evidence="1">
    <location>
        <begin position="313"/>
        <end position="335"/>
    </location>
</feature>
<proteinExistence type="predicted"/>
<gene>
    <name evidence="3" type="ORF">D3876_08405</name>
</gene>
<feature type="region of interest" description="Disordered" evidence="1">
    <location>
        <begin position="21"/>
        <end position="44"/>
    </location>
</feature>
<keyword evidence="4" id="KW-1185">Reference proteome</keyword>
<evidence type="ECO:0000313" key="4">
    <source>
        <dbReference type="Proteomes" id="UP000286100"/>
    </source>
</evidence>